<reference evidence="10" key="1">
    <citation type="submission" date="2023-01" db="EMBL/GenBank/DDBJ databases">
        <title>Genome assembly of the deep-sea coral Lophelia pertusa.</title>
        <authorList>
            <person name="Herrera S."/>
            <person name="Cordes E."/>
        </authorList>
    </citation>
    <scope>NUCLEOTIDE SEQUENCE</scope>
    <source>
        <strain evidence="10">USNM1676648</strain>
        <tissue evidence="10">Polyp</tissue>
    </source>
</reference>
<dbReference type="InterPro" id="IPR000832">
    <property type="entry name" value="GPCR_2_secretin-like"/>
</dbReference>
<comment type="subcellular location">
    <subcellularLocation>
        <location evidence="1">Membrane</location>
        <topology evidence="1">Multi-pass membrane protein</topology>
    </subcellularLocation>
</comment>
<organism evidence="10 11">
    <name type="scientific">Desmophyllum pertusum</name>
    <dbReference type="NCBI Taxonomy" id="174260"/>
    <lineage>
        <taxon>Eukaryota</taxon>
        <taxon>Metazoa</taxon>
        <taxon>Cnidaria</taxon>
        <taxon>Anthozoa</taxon>
        <taxon>Hexacorallia</taxon>
        <taxon>Scleractinia</taxon>
        <taxon>Caryophylliina</taxon>
        <taxon>Caryophylliidae</taxon>
        <taxon>Desmophyllum</taxon>
    </lineage>
</organism>
<dbReference type="PROSITE" id="PS50261">
    <property type="entry name" value="G_PROTEIN_RECEP_F2_4"/>
    <property type="match status" value="1"/>
</dbReference>
<dbReference type="Proteomes" id="UP001163046">
    <property type="component" value="Unassembled WGS sequence"/>
</dbReference>
<dbReference type="AlphaFoldDB" id="A0A9W9ZGT2"/>
<evidence type="ECO:0000256" key="3">
    <source>
        <dbReference type="ARBA" id="ARBA00022989"/>
    </source>
</evidence>
<dbReference type="PANTHER" id="PTHR45902:SF4">
    <property type="entry name" value="G-PROTEIN COUPLED RECEPTORS FAMILY 2 PROFILE 2 DOMAIN-CONTAINING PROTEIN"/>
    <property type="match status" value="1"/>
</dbReference>
<evidence type="ECO:0000256" key="5">
    <source>
        <dbReference type="ARBA" id="ARBA00023157"/>
    </source>
</evidence>
<feature type="transmembrane region" description="Helical" evidence="6">
    <location>
        <begin position="571"/>
        <end position="595"/>
    </location>
</feature>
<evidence type="ECO:0000256" key="2">
    <source>
        <dbReference type="ARBA" id="ARBA00022692"/>
    </source>
</evidence>
<comment type="caution">
    <text evidence="10">The sequence shown here is derived from an EMBL/GenBank/DDBJ whole genome shotgun (WGS) entry which is preliminary data.</text>
</comment>
<sequence length="763" mass="84915">MKLGNSNLIPMYIAAAVVCCLPVPAKSRGNMQGNDSGEFPIPVESKDQDFVVKFKGEIISWKNVSQLLHQYNITVPQESILLAAVLKQKNSSDQSCEGRCFLEERRHVNNCYCDKACKTFGDCCLDFYLRCGQTAGNVFDDTPPLEDVTCGDIHEPSWSGVIMKSTCSLHNSHETNHCQTVQQLNMTLQNEMPVFDWKHNVTYRNIACARCSNNEGNMSFWGLNITCKRHGSLGGDAGDIKVVKRFVNSKDNGCSWKYAPLPNLKQHYSSCVIHDSQCASNQLPEMSVVKELCSLYSMAFSVNIAFTTFKYRNPHCALCNPDGKSKTTPSSAGPIFPPWSILLDVSTNAVESKGPKNPQPTIITGPAAQGYNMTSQMFNCTSYTSNMSICKITFRGKTCEIFTKNQSMNVSLMNRSRLMLITTKQILYDRNIMKLQGNTVYILCPEHQADNNISQHDPVVLIYITVIGTILSIISLCFLLSVYLSFNELRNLPGKCLINLSVALLCYQTVFLSAKKSTEVFALCKAVAIFLHFFILSAFSWMSIMAFDTAATFTRQAGNTRRQASEIRKTFIKYCVVGWGLPAVVVVLCSVLDFTGTFHFGYGNSTYCWILDKTALAVAVVTPVSLALVFNVTCLTKNIYAIYHLQQAASLATTNGSQASLTLICIKLTTVMGLTWILGLIANWQQTAFLQYPSVVLNSMQGFFIAPCFTTSKRVRGLLKERWNRASITQNQNTENTDLETATGSNKFKMKCLPREQARQQSS</sequence>
<evidence type="ECO:0000256" key="4">
    <source>
        <dbReference type="ARBA" id="ARBA00023136"/>
    </source>
</evidence>
<feature type="signal peptide" evidence="7">
    <location>
        <begin position="1"/>
        <end position="27"/>
    </location>
</feature>
<keyword evidence="4 6" id="KW-0472">Membrane</keyword>
<dbReference type="Pfam" id="PF01033">
    <property type="entry name" value="Somatomedin_B"/>
    <property type="match status" value="1"/>
</dbReference>
<evidence type="ECO:0000256" key="1">
    <source>
        <dbReference type="ARBA" id="ARBA00004141"/>
    </source>
</evidence>
<keyword evidence="3 6" id="KW-1133">Transmembrane helix</keyword>
<protein>
    <recommendedName>
        <fullName evidence="12">G-protein coupled receptors family 2 profile 2 domain-containing protein</fullName>
    </recommendedName>
</protein>
<feature type="transmembrane region" description="Helical" evidence="6">
    <location>
        <begin position="526"/>
        <end position="550"/>
    </location>
</feature>
<evidence type="ECO:0000313" key="10">
    <source>
        <dbReference type="EMBL" id="KAJ7379749.1"/>
    </source>
</evidence>
<dbReference type="EMBL" id="MU826356">
    <property type="protein sequence ID" value="KAJ7379749.1"/>
    <property type="molecule type" value="Genomic_DNA"/>
</dbReference>
<evidence type="ECO:0000313" key="11">
    <source>
        <dbReference type="Proteomes" id="UP001163046"/>
    </source>
</evidence>
<dbReference type="SUPFAM" id="SSF81321">
    <property type="entry name" value="Family A G protein-coupled receptor-like"/>
    <property type="match status" value="1"/>
</dbReference>
<keyword evidence="11" id="KW-1185">Reference proteome</keyword>
<dbReference type="OrthoDB" id="6134459at2759"/>
<feature type="transmembrane region" description="Helical" evidence="6">
    <location>
        <begin position="496"/>
        <end position="514"/>
    </location>
</feature>
<dbReference type="InterPro" id="IPR001212">
    <property type="entry name" value="Somatomedin_B_dom"/>
</dbReference>
<dbReference type="PROSITE" id="PS00524">
    <property type="entry name" value="SMB_1"/>
    <property type="match status" value="1"/>
</dbReference>
<dbReference type="Gene3D" id="4.10.410.20">
    <property type="match status" value="1"/>
</dbReference>
<evidence type="ECO:0000256" key="6">
    <source>
        <dbReference type="SAM" id="Phobius"/>
    </source>
</evidence>
<dbReference type="InterPro" id="IPR053231">
    <property type="entry name" value="GPCR_LN-TM7"/>
</dbReference>
<gene>
    <name evidence="10" type="ORF">OS493_014156</name>
</gene>
<feature type="transmembrane region" description="Helical" evidence="6">
    <location>
        <begin position="661"/>
        <end position="684"/>
    </location>
</feature>
<evidence type="ECO:0000259" key="9">
    <source>
        <dbReference type="PROSITE" id="PS50958"/>
    </source>
</evidence>
<feature type="transmembrane region" description="Helical" evidence="6">
    <location>
        <begin position="460"/>
        <end position="484"/>
    </location>
</feature>
<keyword evidence="7" id="KW-0732">Signal</keyword>
<dbReference type="GO" id="GO:0007166">
    <property type="term" value="P:cell surface receptor signaling pathway"/>
    <property type="evidence" value="ECO:0007669"/>
    <property type="project" value="InterPro"/>
</dbReference>
<dbReference type="Pfam" id="PF00002">
    <property type="entry name" value="7tm_2"/>
    <property type="match status" value="1"/>
</dbReference>
<dbReference type="CDD" id="cd15039">
    <property type="entry name" value="7tmB3_Methuselah-like"/>
    <property type="match status" value="1"/>
</dbReference>
<name>A0A9W9ZGT2_9CNID</name>
<dbReference type="PROSITE" id="PS50958">
    <property type="entry name" value="SMB_2"/>
    <property type="match status" value="1"/>
</dbReference>
<dbReference type="SMART" id="SM00201">
    <property type="entry name" value="SO"/>
    <property type="match status" value="1"/>
</dbReference>
<dbReference type="SUPFAM" id="SSF90188">
    <property type="entry name" value="Somatomedin B domain"/>
    <property type="match status" value="1"/>
</dbReference>
<dbReference type="GO" id="GO:0004930">
    <property type="term" value="F:G protein-coupled receptor activity"/>
    <property type="evidence" value="ECO:0007669"/>
    <property type="project" value="InterPro"/>
</dbReference>
<accession>A0A9W9ZGT2</accession>
<dbReference type="GO" id="GO:0016020">
    <property type="term" value="C:membrane"/>
    <property type="evidence" value="ECO:0007669"/>
    <property type="project" value="UniProtKB-SubCell"/>
</dbReference>
<dbReference type="PANTHER" id="PTHR45902">
    <property type="entry name" value="LATROPHILIN RECEPTOR-LIKE PROTEIN A"/>
    <property type="match status" value="1"/>
</dbReference>
<feature type="transmembrane region" description="Helical" evidence="6">
    <location>
        <begin position="615"/>
        <end position="640"/>
    </location>
</feature>
<keyword evidence="5" id="KW-1015">Disulfide bond</keyword>
<dbReference type="Gene3D" id="1.20.1070.10">
    <property type="entry name" value="Rhodopsin 7-helix transmembrane proteins"/>
    <property type="match status" value="1"/>
</dbReference>
<dbReference type="PRINTS" id="PR00249">
    <property type="entry name" value="GPCRSECRETIN"/>
</dbReference>
<evidence type="ECO:0008006" key="12">
    <source>
        <dbReference type="Google" id="ProtNLM"/>
    </source>
</evidence>
<keyword evidence="2 6" id="KW-0812">Transmembrane</keyword>
<feature type="chain" id="PRO_5040988899" description="G-protein coupled receptors family 2 profile 2 domain-containing protein" evidence="7">
    <location>
        <begin position="28"/>
        <end position="763"/>
    </location>
</feature>
<evidence type="ECO:0000259" key="8">
    <source>
        <dbReference type="PROSITE" id="PS50261"/>
    </source>
</evidence>
<proteinExistence type="predicted"/>
<dbReference type="InterPro" id="IPR036024">
    <property type="entry name" value="Somatomedin_B-like_dom_sf"/>
</dbReference>
<feature type="transmembrane region" description="Helical" evidence="6">
    <location>
        <begin position="690"/>
        <end position="710"/>
    </location>
</feature>
<feature type="domain" description="G-protein coupled receptors family 2 profile 2" evidence="8">
    <location>
        <begin position="461"/>
        <end position="713"/>
    </location>
</feature>
<feature type="domain" description="SMB" evidence="9">
    <location>
        <begin position="92"/>
        <end position="135"/>
    </location>
</feature>
<dbReference type="InterPro" id="IPR017981">
    <property type="entry name" value="GPCR_2-like_7TM"/>
</dbReference>
<evidence type="ECO:0000256" key="7">
    <source>
        <dbReference type="SAM" id="SignalP"/>
    </source>
</evidence>